<dbReference type="Pfam" id="PF13426">
    <property type="entry name" value="PAS_9"/>
    <property type="match status" value="1"/>
</dbReference>
<feature type="domain" description="PAC" evidence="12">
    <location>
        <begin position="307"/>
        <end position="360"/>
    </location>
</feature>
<dbReference type="HOGENOM" id="CLU_000445_8_1_9"/>
<feature type="domain" description="PAS" evidence="11">
    <location>
        <begin position="240"/>
        <end position="293"/>
    </location>
</feature>
<protein>
    <recommendedName>
        <fullName evidence="7">HTH-type transcriptional regulatory protein TyrR</fullName>
    </recommendedName>
</protein>
<dbReference type="PROSITE" id="PS00688">
    <property type="entry name" value="SIGMA54_INTERACT_3"/>
    <property type="match status" value="1"/>
</dbReference>
<dbReference type="InterPro" id="IPR000700">
    <property type="entry name" value="PAS-assoc_C"/>
</dbReference>
<dbReference type="AlphaFoldDB" id="D7CMT1"/>
<keyword evidence="1" id="KW-0547">Nucleotide-binding</keyword>
<dbReference type="Proteomes" id="UP000000378">
    <property type="component" value="Chromosome"/>
</dbReference>
<organism evidence="14 15">
    <name type="scientific">Syntrophothermus lipocalidus (strain DSM 12680 / TGB-C1)</name>
    <dbReference type="NCBI Taxonomy" id="643648"/>
    <lineage>
        <taxon>Bacteria</taxon>
        <taxon>Bacillati</taxon>
        <taxon>Bacillota</taxon>
        <taxon>Clostridia</taxon>
        <taxon>Eubacteriales</taxon>
        <taxon>Syntrophomonadaceae</taxon>
        <taxon>Syntrophothermus</taxon>
    </lineage>
</organism>
<evidence type="ECO:0000256" key="7">
    <source>
        <dbReference type="ARBA" id="ARBA00029500"/>
    </source>
</evidence>
<dbReference type="FunFam" id="3.40.50.300:FF:000006">
    <property type="entry name" value="DNA-binding transcriptional regulator NtrC"/>
    <property type="match status" value="1"/>
</dbReference>
<sequence>MKLAEIMTPDPIMLSPCMTAREAARVFSEHRIDSAPVVDQNQRLVGLLTKSHLLRVLGQGLSPEILVEQIMTRHVQTCSPEDELDSIIYPDRGRYPVVDGDKVVGMVTRTNLLRVFFDSYHKLSTEFETILNSTHNLIISIDEYERIEVFNRAAEEVLGVKAGEVRGKKITDVIPSSGLGEVVKSGRPETLQKVELNGRTLVSNRTPIIKDGKIIGAVAVLQDMSEIEEISKELKYVKELNEELNAVFESSFDGLYIADGNGITLRLNKAFERITGINGREFLNRNVEDIVEEGIVSESVTAQVLKQRQPVTIIQLYAKTGKTTLATGTPVFDKKGNIFRVVCNVRDVTELNMLKQRLEQVEGLSEHYEKQLRTLRLQYAGSGKMVVRSPRMRDLMETIIRVAQVDSTVLITGESGTGKELLAETIHANSARKDGPFIKVNCGAIPESLLESELFGYDAGAFTGARKEGKAGYFELANGGTLFLDEIGDLPLNLQVKLLRVIQSREIVRVGGIKPLKVDIRIVAATNRNLVDMVRRKEFREDLYYRLNVVPVNVPPLRQRKEEIPSLVVHFLQVFNRKYKQVKRISPEVIDLFMEYDWPGNVRELENLMERLVVITPSDTITVQDLPSHFGNLAKDWSNKVHVLDIVPLREAVESVEKQILEKAYVQFRTTRQMARALKVDASTVVRKAAKYGIGGKQAVWL</sequence>
<reference evidence="15" key="1">
    <citation type="journal article" date="2010" name="Stand. Genomic Sci.">
        <title>Complete genome sequence of Syntrophothermus lipocalidus type strain (TGB-C1T).</title>
        <authorList>
            <consortium name="US DOE Joint Genome Institute (JGI-PGF)"/>
            <person name="Djao O."/>
            <person name="Zhang X."/>
            <person name="Lucas S."/>
            <person name="Lapidus A."/>
            <person name="Glavina Del Rio T."/>
            <person name="Nolan M."/>
            <person name="Tice H."/>
            <person name="Cheng J."/>
            <person name="Han C."/>
            <person name="Tapia R."/>
            <person name="Goodwin L."/>
            <person name="Pitluck S."/>
            <person name="Liolios K."/>
            <person name="Ivanova N."/>
            <person name="Mavromatis K."/>
            <person name="Mikhailova N."/>
            <person name="Ovchinnikova G."/>
            <person name="Pati A."/>
            <person name="Brambilla E."/>
            <person name="Chen A."/>
            <person name="Palaniappan K."/>
            <person name="Land M."/>
            <person name="Hauser L."/>
            <person name="Chang Y."/>
            <person name="Jeffries C."/>
            <person name="Rohde M."/>
            <person name="Sikorski J."/>
            <person name="Spring S."/>
            <person name="Goker M."/>
            <person name="Detter J."/>
            <person name="Woyke T."/>
            <person name="Bristow J."/>
            <person name="Eisen J."/>
            <person name="Markowitz V."/>
            <person name="Hugenholtz P."/>
            <person name="Kyrpides N."/>
            <person name="Klenk H."/>
        </authorList>
    </citation>
    <scope>NUCLEOTIDE SEQUENCE [LARGE SCALE GENOMIC DNA]</scope>
    <source>
        <strain evidence="15">DSM 12680 / TGB-C1</strain>
    </source>
</reference>
<dbReference type="InterPro" id="IPR025662">
    <property type="entry name" value="Sigma_54_int_dom_ATP-bd_1"/>
</dbReference>
<evidence type="ECO:0000313" key="14">
    <source>
        <dbReference type="EMBL" id="ADI02016.1"/>
    </source>
</evidence>
<dbReference type="PANTHER" id="PTHR32071">
    <property type="entry name" value="TRANSCRIPTIONAL REGULATORY PROTEIN"/>
    <property type="match status" value="1"/>
</dbReference>
<dbReference type="PANTHER" id="PTHR32071:SF57">
    <property type="entry name" value="C4-DICARBOXYLATE TRANSPORT TRANSCRIPTIONAL REGULATORY PROTEIN DCTD"/>
    <property type="match status" value="1"/>
</dbReference>
<dbReference type="SUPFAM" id="SSF46689">
    <property type="entry name" value="Homeodomain-like"/>
    <property type="match status" value="1"/>
</dbReference>
<evidence type="ECO:0000259" key="13">
    <source>
        <dbReference type="PROSITE" id="PS51371"/>
    </source>
</evidence>
<feature type="coiled-coil region" evidence="9">
    <location>
        <begin position="351"/>
        <end position="378"/>
    </location>
</feature>
<dbReference type="GO" id="GO:0005524">
    <property type="term" value="F:ATP binding"/>
    <property type="evidence" value="ECO:0007669"/>
    <property type="project" value="UniProtKB-KW"/>
</dbReference>
<evidence type="ECO:0000256" key="6">
    <source>
        <dbReference type="ARBA" id="ARBA00023163"/>
    </source>
</evidence>
<evidence type="ECO:0000256" key="3">
    <source>
        <dbReference type="ARBA" id="ARBA00022840"/>
    </source>
</evidence>
<evidence type="ECO:0000259" key="12">
    <source>
        <dbReference type="PROSITE" id="PS50113"/>
    </source>
</evidence>
<evidence type="ECO:0000256" key="8">
    <source>
        <dbReference type="PROSITE-ProRule" id="PRU00703"/>
    </source>
</evidence>
<dbReference type="InterPro" id="IPR009057">
    <property type="entry name" value="Homeodomain-like_sf"/>
</dbReference>
<dbReference type="InterPro" id="IPR058031">
    <property type="entry name" value="AAA_lid_NorR"/>
</dbReference>
<dbReference type="Gene3D" id="3.30.450.20">
    <property type="entry name" value="PAS domain"/>
    <property type="match status" value="2"/>
</dbReference>
<dbReference type="GO" id="GO:0003677">
    <property type="term" value="F:DNA binding"/>
    <property type="evidence" value="ECO:0007669"/>
    <property type="project" value="UniProtKB-KW"/>
</dbReference>
<dbReference type="Gene3D" id="1.10.8.60">
    <property type="match status" value="1"/>
</dbReference>
<dbReference type="SUPFAM" id="SSF52540">
    <property type="entry name" value="P-loop containing nucleoside triphosphate hydrolases"/>
    <property type="match status" value="1"/>
</dbReference>
<dbReference type="Pfam" id="PF00158">
    <property type="entry name" value="Sigma54_activat"/>
    <property type="match status" value="1"/>
</dbReference>
<keyword evidence="15" id="KW-1185">Reference proteome</keyword>
<dbReference type="STRING" id="643648.Slip_1243"/>
<dbReference type="InterPro" id="IPR002078">
    <property type="entry name" value="Sigma_54_int"/>
</dbReference>
<dbReference type="eggNOG" id="COG3829">
    <property type="taxonomic scope" value="Bacteria"/>
</dbReference>
<dbReference type="PROSITE" id="PS00676">
    <property type="entry name" value="SIGMA54_INTERACT_2"/>
    <property type="match status" value="1"/>
</dbReference>
<dbReference type="SUPFAM" id="SSF55785">
    <property type="entry name" value="PYP-like sensor domain (PAS domain)"/>
    <property type="match status" value="2"/>
</dbReference>
<dbReference type="InterPro" id="IPR030828">
    <property type="entry name" value="HTH_TyrR"/>
</dbReference>
<name>D7CMT1_SYNLT</name>
<dbReference type="CDD" id="cd00009">
    <property type="entry name" value="AAA"/>
    <property type="match status" value="1"/>
</dbReference>
<keyword evidence="2" id="KW-0058">Aromatic hydrocarbons catabolism</keyword>
<proteinExistence type="predicted"/>
<dbReference type="InterPro" id="IPR025944">
    <property type="entry name" value="Sigma_54_int_dom_CS"/>
</dbReference>
<dbReference type="SMART" id="SM00116">
    <property type="entry name" value="CBS"/>
    <property type="match status" value="2"/>
</dbReference>
<dbReference type="Pfam" id="PF00989">
    <property type="entry name" value="PAS"/>
    <property type="match status" value="1"/>
</dbReference>
<evidence type="ECO:0000256" key="4">
    <source>
        <dbReference type="ARBA" id="ARBA00023015"/>
    </source>
</evidence>
<dbReference type="InterPro" id="IPR013767">
    <property type="entry name" value="PAS_fold"/>
</dbReference>
<reference evidence="14 15" key="2">
    <citation type="journal article" date="2010" name="Stand. Genomic Sci.">
        <title>Complete genome sequence of Syntrophothermus lipocalidus type strain (TGB-C1).</title>
        <authorList>
            <person name="Djao O.D."/>
            <person name="Zhang X."/>
            <person name="Lucas S."/>
            <person name="Lapidus A."/>
            <person name="Del Rio T.G."/>
            <person name="Nolan M."/>
            <person name="Tice H."/>
            <person name="Cheng J.F."/>
            <person name="Han C."/>
            <person name="Tapia R."/>
            <person name="Goodwin L."/>
            <person name="Pitluck S."/>
            <person name="Liolios K."/>
            <person name="Ivanova N."/>
            <person name="Mavromatis K."/>
            <person name="Mikhailova N."/>
            <person name="Ovchinnikova G."/>
            <person name="Pati A."/>
            <person name="Brambilla E."/>
            <person name="Chen A."/>
            <person name="Palaniappan K."/>
            <person name="Land M."/>
            <person name="Hauser L."/>
            <person name="Chang Y.J."/>
            <person name="Jeffries C.D."/>
            <person name="Rohde M."/>
            <person name="Sikorski J."/>
            <person name="Spring S."/>
            <person name="Goker M."/>
            <person name="Detter J.C."/>
            <person name="Woyke T."/>
            <person name="Bristow J."/>
            <person name="Eisen J.A."/>
            <person name="Markowitz V."/>
            <person name="Hugenholtz P."/>
            <person name="Kyrpides N.C."/>
            <person name="Klenk H.P."/>
        </authorList>
    </citation>
    <scope>NUCLEOTIDE SEQUENCE [LARGE SCALE GENOMIC DNA]</scope>
    <source>
        <strain evidence="15">DSM 12680 / TGB-C1</strain>
    </source>
</reference>
<dbReference type="Pfam" id="PF18024">
    <property type="entry name" value="HTH_50"/>
    <property type="match status" value="1"/>
</dbReference>
<dbReference type="NCBIfam" id="TIGR00229">
    <property type="entry name" value="sensory_box"/>
    <property type="match status" value="2"/>
</dbReference>
<dbReference type="Gene3D" id="3.40.50.300">
    <property type="entry name" value="P-loop containing nucleotide triphosphate hydrolases"/>
    <property type="match status" value="1"/>
</dbReference>
<dbReference type="SMART" id="SM00382">
    <property type="entry name" value="AAA"/>
    <property type="match status" value="1"/>
</dbReference>
<keyword evidence="6" id="KW-0804">Transcription</keyword>
<dbReference type="CDD" id="cd00130">
    <property type="entry name" value="PAS"/>
    <property type="match status" value="2"/>
</dbReference>
<evidence type="ECO:0000256" key="5">
    <source>
        <dbReference type="ARBA" id="ARBA00023125"/>
    </source>
</evidence>
<evidence type="ECO:0000256" key="2">
    <source>
        <dbReference type="ARBA" id="ARBA00022797"/>
    </source>
</evidence>
<dbReference type="InterPro" id="IPR000014">
    <property type="entry name" value="PAS"/>
</dbReference>
<dbReference type="InterPro" id="IPR027417">
    <property type="entry name" value="P-loop_NTPase"/>
</dbReference>
<evidence type="ECO:0000259" key="10">
    <source>
        <dbReference type="PROSITE" id="PS50045"/>
    </source>
</evidence>
<keyword evidence="9" id="KW-0175">Coiled coil</keyword>
<keyword evidence="3" id="KW-0067">ATP-binding</keyword>
<dbReference type="EMBL" id="CP002048">
    <property type="protein sequence ID" value="ADI02016.1"/>
    <property type="molecule type" value="Genomic_DNA"/>
</dbReference>
<dbReference type="Gene3D" id="1.10.10.60">
    <property type="entry name" value="Homeodomain-like"/>
    <property type="match status" value="1"/>
</dbReference>
<dbReference type="InterPro" id="IPR035965">
    <property type="entry name" value="PAS-like_dom_sf"/>
</dbReference>
<feature type="domain" description="Sigma-54 factor interaction" evidence="10">
    <location>
        <begin position="385"/>
        <end position="614"/>
    </location>
</feature>
<dbReference type="PROSITE" id="PS50112">
    <property type="entry name" value="PAS"/>
    <property type="match status" value="2"/>
</dbReference>
<dbReference type="InterPro" id="IPR025943">
    <property type="entry name" value="Sigma_54_int_dom_ATP-bd_2"/>
</dbReference>
<dbReference type="PROSITE" id="PS50113">
    <property type="entry name" value="PAC"/>
    <property type="match status" value="1"/>
</dbReference>
<dbReference type="OrthoDB" id="9803970at2"/>
<evidence type="ECO:0000256" key="1">
    <source>
        <dbReference type="ARBA" id="ARBA00022741"/>
    </source>
</evidence>
<evidence type="ECO:0000256" key="9">
    <source>
        <dbReference type="SAM" id="Coils"/>
    </source>
</evidence>
<dbReference type="Gene3D" id="3.10.580.10">
    <property type="entry name" value="CBS-domain"/>
    <property type="match status" value="1"/>
</dbReference>
<dbReference type="PROSITE" id="PS00675">
    <property type="entry name" value="SIGMA54_INTERACT_1"/>
    <property type="match status" value="1"/>
</dbReference>
<dbReference type="Pfam" id="PF00571">
    <property type="entry name" value="CBS"/>
    <property type="match status" value="2"/>
</dbReference>
<evidence type="ECO:0000259" key="11">
    <source>
        <dbReference type="PROSITE" id="PS50112"/>
    </source>
</evidence>
<dbReference type="InterPro" id="IPR000644">
    <property type="entry name" value="CBS_dom"/>
</dbReference>
<dbReference type="SMART" id="SM00091">
    <property type="entry name" value="PAS"/>
    <property type="match status" value="2"/>
</dbReference>
<dbReference type="KEGG" id="slp:Slip_1243"/>
<dbReference type="SUPFAM" id="SSF54631">
    <property type="entry name" value="CBS-domain pair"/>
    <property type="match status" value="1"/>
</dbReference>
<dbReference type="InterPro" id="IPR003593">
    <property type="entry name" value="AAA+_ATPase"/>
</dbReference>
<keyword evidence="4" id="KW-0805">Transcription regulation</keyword>
<dbReference type="Pfam" id="PF25601">
    <property type="entry name" value="AAA_lid_14"/>
    <property type="match status" value="1"/>
</dbReference>
<dbReference type="InterPro" id="IPR046342">
    <property type="entry name" value="CBS_dom_sf"/>
</dbReference>
<dbReference type="RefSeq" id="WP_013175418.1">
    <property type="nucleotide sequence ID" value="NC_014220.1"/>
</dbReference>
<dbReference type="PROSITE" id="PS51371">
    <property type="entry name" value="CBS"/>
    <property type="match status" value="1"/>
</dbReference>
<gene>
    <name evidence="14" type="ordered locus">Slip_1243</name>
</gene>
<evidence type="ECO:0000313" key="15">
    <source>
        <dbReference type="Proteomes" id="UP000000378"/>
    </source>
</evidence>
<keyword evidence="5" id="KW-0238">DNA-binding</keyword>
<keyword evidence="8" id="KW-0129">CBS domain</keyword>
<dbReference type="GO" id="GO:0006355">
    <property type="term" value="P:regulation of DNA-templated transcription"/>
    <property type="evidence" value="ECO:0007669"/>
    <property type="project" value="InterPro"/>
</dbReference>
<feature type="domain" description="CBS" evidence="13">
    <location>
        <begin position="7"/>
        <end position="64"/>
    </location>
</feature>
<dbReference type="PROSITE" id="PS50045">
    <property type="entry name" value="SIGMA54_INTERACT_4"/>
    <property type="match status" value="1"/>
</dbReference>
<accession>D7CMT1</accession>
<feature type="domain" description="PAS" evidence="11">
    <location>
        <begin position="123"/>
        <end position="174"/>
    </location>
</feature>